<name>A0A2K3LNZ2_TRIPR</name>
<feature type="non-terminal residue" evidence="5">
    <location>
        <position position="1"/>
    </location>
</feature>
<evidence type="ECO:0000256" key="3">
    <source>
        <dbReference type="PROSITE-ProRule" id="PRU00703"/>
    </source>
</evidence>
<dbReference type="InterPro" id="IPR050511">
    <property type="entry name" value="AMPK_gamma/SDS23_families"/>
</dbReference>
<dbReference type="PANTHER" id="PTHR13780">
    <property type="entry name" value="AMP-ACTIVATED PROTEIN KINASE, GAMMA REGULATORY SUBUNIT"/>
    <property type="match status" value="1"/>
</dbReference>
<dbReference type="EMBL" id="ASHM01037602">
    <property type="protein sequence ID" value="PNX80258.1"/>
    <property type="molecule type" value="Genomic_DNA"/>
</dbReference>
<gene>
    <name evidence="5" type="ORF">L195_g036255</name>
</gene>
<dbReference type="Pfam" id="PF00571">
    <property type="entry name" value="CBS"/>
    <property type="match status" value="1"/>
</dbReference>
<evidence type="ECO:0000259" key="4">
    <source>
        <dbReference type="PROSITE" id="PS51371"/>
    </source>
</evidence>
<feature type="domain" description="CBS" evidence="4">
    <location>
        <begin position="11"/>
        <end position="65"/>
    </location>
</feature>
<proteinExistence type="predicted"/>
<dbReference type="Proteomes" id="UP000236291">
    <property type="component" value="Unassembled WGS sequence"/>
</dbReference>
<dbReference type="PROSITE" id="PS51371">
    <property type="entry name" value="CBS"/>
    <property type="match status" value="1"/>
</dbReference>
<keyword evidence="1" id="KW-0677">Repeat</keyword>
<dbReference type="Gene3D" id="3.10.580.10">
    <property type="entry name" value="CBS-domain"/>
    <property type="match status" value="1"/>
</dbReference>
<dbReference type="ExpressionAtlas" id="A0A2K3LNZ2">
    <property type="expression patterns" value="baseline"/>
</dbReference>
<dbReference type="PANTHER" id="PTHR13780:SF112">
    <property type="entry name" value="CBS DOMAIN-CONTAINING PROTEIN"/>
    <property type="match status" value="1"/>
</dbReference>
<evidence type="ECO:0000313" key="5">
    <source>
        <dbReference type="EMBL" id="PNX80258.1"/>
    </source>
</evidence>
<dbReference type="InterPro" id="IPR046342">
    <property type="entry name" value="CBS_dom_sf"/>
</dbReference>
<evidence type="ECO:0000313" key="6">
    <source>
        <dbReference type="Proteomes" id="UP000236291"/>
    </source>
</evidence>
<evidence type="ECO:0000256" key="2">
    <source>
        <dbReference type="ARBA" id="ARBA00023122"/>
    </source>
</evidence>
<protein>
    <submittedName>
        <fullName evidence="5">Sucrose nonfermenting 4-like protein</fullName>
    </submittedName>
</protein>
<reference evidence="5 6" key="1">
    <citation type="journal article" date="2014" name="Am. J. Bot.">
        <title>Genome assembly and annotation for red clover (Trifolium pratense; Fabaceae).</title>
        <authorList>
            <person name="Istvanek J."/>
            <person name="Jaros M."/>
            <person name="Krenek A."/>
            <person name="Repkova J."/>
        </authorList>
    </citation>
    <scope>NUCLEOTIDE SEQUENCE [LARGE SCALE GENOMIC DNA]</scope>
    <source>
        <strain evidence="6">cv. Tatra</strain>
        <tissue evidence="5">Young leaves</tissue>
    </source>
</reference>
<comment type="caution">
    <text evidence="5">The sequence shown here is derived from an EMBL/GenBank/DDBJ whole genome shotgun (WGS) entry which is preliminary data.</text>
</comment>
<evidence type="ECO:0000256" key="1">
    <source>
        <dbReference type="ARBA" id="ARBA00022737"/>
    </source>
</evidence>
<keyword evidence="2 3" id="KW-0129">CBS domain</keyword>
<dbReference type="SUPFAM" id="SSF54631">
    <property type="entry name" value="CBS-domain pair"/>
    <property type="match status" value="1"/>
</dbReference>
<organism evidence="5 6">
    <name type="scientific">Trifolium pratense</name>
    <name type="common">Red clover</name>
    <dbReference type="NCBI Taxonomy" id="57577"/>
    <lineage>
        <taxon>Eukaryota</taxon>
        <taxon>Viridiplantae</taxon>
        <taxon>Streptophyta</taxon>
        <taxon>Embryophyta</taxon>
        <taxon>Tracheophyta</taxon>
        <taxon>Spermatophyta</taxon>
        <taxon>Magnoliopsida</taxon>
        <taxon>eudicotyledons</taxon>
        <taxon>Gunneridae</taxon>
        <taxon>Pentapetalae</taxon>
        <taxon>rosids</taxon>
        <taxon>fabids</taxon>
        <taxon>Fabales</taxon>
        <taxon>Fabaceae</taxon>
        <taxon>Papilionoideae</taxon>
        <taxon>50 kb inversion clade</taxon>
        <taxon>NPAAA clade</taxon>
        <taxon>Hologalegina</taxon>
        <taxon>IRL clade</taxon>
        <taxon>Trifolieae</taxon>
        <taxon>Trifolium</taxon>
    </lineage>
</organism>
<reference evidence="5 6" key="2">
    <citation type="journal article" date="2017" name="Front. Plant Sci.">
        <title>Gene Classification and Mining of Molecular Markers Useful in Red Clover (Trifolium pratense) Breeding.</title>
        <authorList>
            <person name="Istvanek J."/>
            <person name="Dluhosova J."/>
            <person name="Dluhos P."/>
            <person name="Patkova L."/>
            <person name="Nedelnik J."/>
            <person name="Repkova J."/>
        </authorList>
    </citation>
    <scope>NUCLEOTIDE SEQUENCE [LARGE SCALE GENOMIC DNA]</scope>
    <source>
        <strain evidence="6">cv. Tatra</strain>
        <tissue evidence="5">Young leaves</tissue>
    </source>
</reference>
<sequence>ALQLGQDAYELRSQRCQMCLRSDSLHKVIERLANPGVRRIVIVEAGSKRLEGIVSLSDIFKFFLS</sequence>
<dbReference type="AlphaFoldDB" id="A0A2K3LNZ2"/>
<dbReference type="InterPro" id="IPR000644">
    <property type="entry name" value="CBS_dom"/>
</dbReference>
<accession>A0A2K3LNZ2</accession>